<evidence type="ECO:0000256" key="4">
    <source>
        <dbReference type="PROSITE-ProRule" id="PRU01024"/>
    </source>
</evidence>
<gene>
    <name evidence="7" type="ORF">HPC72_04685</name>
</gene>
<dbReference type="SUPFAM" id="SSF50249">
    <property type="entry name" value="Nucleic acid-binding proteins"/>
    <property type="match status" value="1"/>
</dbReference>
<keyword evidence="2 4" id="KW-0808">Transferase</keyword>
<keyword evidence="8" id="KW-1185">Reference proteome</keyword>
<feature type="binding site" evidence="4">
    <location>
        <position position="290"/>
    </location>
    <ligand>
        <name>S-adenosyl-L-methionine</name>
        <dbReference type="ChEBI" id="CHEBI:59789"/>
    </ligand>
</feature>
<protein>
    <submittedName>
        <fullName evidence="7">Class I SAM-dependent RNA methyltransferase</fullName>
    </submittedName>
</protein>
<evidence type="ECO:0000256" key="3">
    <source>
        <dbReference type="ARBA" id="ARBA00022691"/>
    </source>
</evidence>
<dbReference type="InterPro" id="IPR029063">
    <property type="entry name" value="SAM-dependent_MTases_sf"/>
</dbReference>
<dbReference type="PROSITE" id="PS01231">
    <property type="entry name" value="TRMA_2"/>
    <property type="match status" value="1"/>
</dbReference>
<dbReference type="PANTHER" id="PTHR11061:SF30">
    <property type="entry name" value="TRNA (URACIL(54)-C(5))-METHYLTRANSFERASE"/>
    <property type="match status" value="1"/>
</dbReference>
<accession>A0A6M8B4W8</accession>
<dbReference type="InterPro" id="IPR030391">
    <property type="entry name" value="MeTrfase_TrmA_CS"/>
</dbReference>
<dbReference type="Pfam" id="PF01938">
    <property type="entry name" value="TRAM"/>
    <property type="match status" value="1"/>
</dbReference>
<proteinExistence type="inferred from homology"/>
<feature type="binding site" evidence="4">
    <location>
        <position position="332"/>
    </location>
    <ligand>
        <name>S-adenosyl-L-methionine</name>
        <dbReference type="ChEBI" id="CHEBI:59789"/>
    </ligand>
</feature>
<feature type="region of interest" description="Disordered" evidence="5">
    <location>
        <begin position="1"/>
        <end position="22"/>
    </location>
</feature>
<evidence type="ECO:0000256" key="5">
    <source>
        <dbReference type="SAM" id="MobiDB-lite"/>
    </source>
</evidence>
<dbReference type="SUPFAM" id="SSF53335">
    <property type="entry name" value="S-adenosyl-L-methionine-dependent methyltransferases"/>
    <property type="match status" value="1"/>
</dbReference>
<dbReference type="Gene3D" id="3.40.50.150">
    <property type="entry name" value="Vaccinia Virus protein VP39"/>
    <property type="match status" value="1"/>
</dbReference>
<dbReference type="GO" id="GO:0070475">
    <property type="term" value="P:rRNA base methylation"/>
    <property type="evidence" value="ECO:0007669"/>
    <property type="project" value="TreeGrafter"/>
</dbReference>
<keyword evidence="3 4" id="KW-0949">S-adenosyl-L-methionine</keyword>
<feature type="binding site" evidence="4">
    <location>
        <position position="353"/>
    </location>
    <ligand>
        <name>S-adenosyl-L-methionine</name>
        <dbReference type="ChEBI" id="CHEBI:59789"/>
    </ligand>
</feature>
<evidence type="ECO:0000313" key="8">
    <source>
        <dbReference type="Proteomes" id="UP000504752"/>
    </source>
</evidence>
<evidence type="ECO:0000259" key="6">
    <source>
        <dbReference type="PROSITE" id="PS50926"/>
    </source>
</evidence>
<dbReference type="InterPro" id="IPR002792">
    <property type="entry name" value="TRAM_dom"/>
</dbReference>
<sequence length="475" mass="49695">MSGRGRGPARQEKARGGAHEPEEMILVVGPPAHGGHCVARPQGEPEGRVVFVRHALPGETVRARITARTSKMWRADAVEALTASPDRVEPVWPEAGPGGVGGGELSHVALPAQRTWKRWVLADCLRRIGGPEVAEAVLALPFSTPPGGVPVEPMPCETAAETAEDPRVRALAGTGTRTRVELAIGDDGAPGMHAFRSATILPVRDLPLAVPAIRDLGLTTRGSWRRRLARARRVQAVAPSAGAPVVIVDGTVLSASGRPLSRQRVDESVDASGLGLGELRYTVRADAFWQVHRDAPRALVEAVTRAALGDEAGGAGASGAGRPGGPRVLELYSGSGLLTLPLALLGGEVISLEGSERAVRDADRNLRPAPRARLMAGRVTGASVTELGRSFSPGGDGRADVVVLDPPRQGAGRDVIEAIVGVGPARVVLVACDPAALARDVGSLLRGGYRLEGLRALDMFPHTHHFETIAVLQRP</sequence>
<dbReference type="PANTHER" id="PTHR11061">
    <property type="entry name" value="RNA M5U METHYLTRANSFERASE"/>
    <property type="match status" value="1"/>
</dbReference>
<keyword evidence="1 4" id="KW-0489">Methyltransferase</keyword>
<dbReference type="Gene3D" id="2.40.50.140">
    <property type="entry name" value="Nucleic acid-binding proteins"/>
    <property type="match status" value="1"/>
</dbReference>
<dbReference type="PROSITE" id="PS50926">
    <property type="entry name" value="TRAM"/>
    <property type="match status" value="1"/>
</dbReference>
<evidence type="ECO:0000256" key="1">
    <source>
        <dbReference type="ARBA" id="ARBA00022603"/>
    </source>
</evidence>
<dbReference type="Proteomes" id="UP000504752">
    <property type="component" value="Chromosome"/>
</dbReference>
<feature type="domain" description="TRAM" evidence="6">
    <location>
        <begin position="13"/>
        <end position="79"/>
    </location>
</feature>
<dbReference type="InterPro" id="IPR012340">
    <property type="entry name" value="NA-bd_OB-fold"/>
</dbReference>
<evidence type="ECO:0000313" key="7">
    <source>
        <dbReference type="EMBL" id="QKD79647.1"/>
    </source>
</evidence>
<comment type="similarity">
    <text evidence="4">Belongs to the class I-like SAM-binding methyltransferase superfamily. RNA M5U methyltransferase family.</text>
</comment>
<feature type="compositionally biased region" description="Basic and acidic residues" evidence="5">
    <location>
        <begin position="9"/>
        <end position="22"/>
    </location>
</feature>
<dbReference type="AlphaFoldDB" id="A0A6M8B4W8"/>
<reference evidence="7 8" key="1">
    <citation type="submission" date="2020-05" db="EMBL/GenBank/DDBJ databases">
        <title>Actinomyces sp. zg-325.</title>
        <authorList>
            <person name="Yang C."/>
        </authorList>
    </citation>
    <scope>NUCLEOTIDE SEQUENCE [LARGE SCALE GENOMIC DNA]</scope>
    <source>
        <strain evidence="8">zg-325</strain>
    </source>
</reference>
<organism evidence="7 8">
    <name type="scientific">Actinomyces marmotae</name>
    <dbReference type="NCBI Taxonomy" id="2737173"/>
    <lineage>
        <taxon>Bacteria</taxon>
        <taxon>Bacillati</taxon>
        <taxon>Actinomycetota</taxon>
        <taxon>Actinomycetes</taxon>
        <taxon>Actinomycetales</taxon>
        <taxon>Actinomycetaceae</taxon>
        <taxon>Actinomyces</taxon>
    </lineage>
</organism>
<dbReference type="EMBL" id="CP053642">
    <property type="protein sequence ID" value="QKD79647.1"/>
    <property type="molecule type" value="Genomic_DNA"/>
</dbReference>
<name>A0A6M8B4W8_9ACTO</name>
<dbReference type="InterPro" id="IPR010280">
    <property type="entry name" value="U5_MeTrfase_fam"/>
</dbReference>
<feature type="binding site" evidence="4">
    <location>
        <position position="405"/>
    </location>
    <ligand>
        <name>S-adenosyl-L-methionine</name>
        <dbReference type="ChEBI" id="CHEBI:59789"/>
    </ligand>
</feature>
<feature type="active site" description="Nucleophile" evidence="4">
    <location>
        <position position="432"/>
    </location>
</feature>
<dbReference type="PROSITE" id="PS51687">
    <property type="entry name" value="SAM_MT_RNA_M5U"/>
    <property type="match status" value="1"/>
</dbReference>
<dbReference type="KEGG" id="amam:HPC72_04685"/>
<dbReference type="RefSeq" id="WP_159523090.1">
    <property type="nucleotide sequence ID" value="NZ_CP053642.1"/>
</dbReference>
<dbReference type="Pfam" id="PF05958">
    <property type="entry name" value="tRNA_U5-meth_tr"/>
    <property type="match status" value="1"/>
</dbReference>
<dbReference type="GO" id="GO:0070041">
    <property type="term" value="F:rRNA (uridine-C5-)-methyltransferase activity"/>
    <property type="evidence" value="ECO:0007669"/>
    <property type="project" value="TreeGrafter"/>
</dbReference>
<evidence type="ECO:0000256" key="2">
    <source>
        <dbReference type="ARBA" id="ARBA00022679"/>
    </source>
</evidence>